<keyword evidence="2" id="KW-0132">Cell division</keyword>
<gene>
    <name evidence="2" type="ORF">H4W81_006472</name>
</gene>
<protein>
    <submittedName>
        <fullName evidence="2">Cell division protein FtsB</fullName>
    </submittedName>
</protein>
<dbReference type="GO" id="GO:0051301">
    <property type="term" value="P:cell division"/>
    <property type="evidence" value="ECO:0007669"/>
    <property type="project" value="UniProtKB-KW"/>
</dbReference>
<reference evidence="2 3" key="1">
    <citation type="submission" date="2020-10" db="EMBL/GenBank/DDBJ databases">
        <title>Sequencing the genomes of 1000 actinobacteria strains.</title>
        <authorList>
            <person name="Klenk H.-P."/>
        </authorList>
    </citation>
    <scope>NUCLEOTIDE SEQUENCE [LARGE SCALE GENOMIC DNA]</scope>
    <source>
        <strain evidence="2 3">DSM 43748</strain>
    </source>
</reference>
<accession>A0ABR9KNT7</accession>
<keyword evidence="3" id="KW-1185">Reference proteome</keyword>
<comment type="caution">
    <text evidence="2">The sequence shown here is derived from an EMBL/GenBank/DDBJ whole genome shotgun (WGS) entry which is preliminary data.</text>
</comment>
<dbReference type="EMBL" id="JADBEF010000001">
    <property type="protein sequence ID" value="MBE1563693.1"/>
    <property type="molecule type" value="Genomic_DNA"/>
</dbReference>
<evidence type="ECO:0000313" key="2">
    <source>
        <dbReference type="EMBL" id="MBE1563693.1"/>
    </source>
</evidence>
<keyword evidence="2" id="KW-0131">Cell cycle</keyword>
<evidence type="ECO:0000256" key="1">
    <source>
        <dbReference type="SAM" id="Coils"/>
    </source>
</evidence>
<organism evidence="2 3">
    <name type="scientific">Nonomuraea africana</name>
    <dbReference type="NCBI Taxonomy" id="46171"/>
    <lineage>
        <taxon>Bacteria</taxon>
        <taxon>Bacillati</taxon>
        <taxon>Actinomycetota</taxon>
        <taxon>Actinomycetes</taxon>
        <taxon>Streptosporangiales</taxon>
        <taxon>Streptosporangiaceae</taxon>
        <taxon>Nonomuraea</taxon>
    </lineage>
</organism>
<feature type="coiled-coil region" evidence="1">
    <location>
        <begin position="7"/>
        <end position="66"/>
    </location>
</feature>
<sequence>MSTQDELRRLEEDLARLKASNADLRSQISDMGATDVVEKSAMLGMADEQDGLIAELESRRDELRSRLS</sequence>
<dbReference type="RefSeq" id="WP_192778212.1">
    <property type="nucleotide sequence ID" value="NZ_BAAASY010000022.1"/>
</dbReference>
<dbReference type="Proteomes" id="UP000661607">
    <property type="component" value="Unassembled WGS sequence"/>
</dbReference>
<name>A0ABR9KNT7_9ACTN</name>
<proteinExistence type="predicted"/>
<keyword evidence="1" id="KW-0175">Coiled coil</keyword>
<evidence type="ECO:0000313" key="3">
    <source>
        <dbReference type="Proteomes" id="UP000661607"/>
    </source>
</evidence>